<sequence length="118" mass="13370">MHATSSSSSSSNNSTMQRRRTNAREMNIRFGEGNKLIKGTNRYANLIYSFNKSTYIYNTKTNNSSDNNNNNSNTNKAINKPTELWQSAVVLLRSKELSALVTTQRRGGMKFEPRASQR</sequence>
<evidence type="ECO:0000313" key="2">
    <source>
        <dbReference type="EMBL" id="CAD7002525.1"/>
    </source>
</evidence>
<gene>
    <name evidence="2" type="ORF">CCAP1982_LOCUS11014</name>
</gene>
<feature type="compositionally biased region" description="Low complexity" evidence="1">
    <location>
        <begin position="1"/>
        <end position="14"/>
    </location>
</feature>
<reference evidence="2" key="1">
    <citation type="submission" date="2020-11" db="EMBL/GenBank/DDBJ databases">
        <authorList>
            <person name="Whitehead M."/>
        </authorList>
    </citation>
    <scope>NUCLEOTIDE SEQUENCE</scope>
    <source>
        <strain evidence="2">EGII</strain>
    </source>
</reference>
<dbReference type="Proteomes" id="UP000606786">
    <property type="component" value="Unassembled WGS sequence"/>
</dbReference>
<name>A0A811UWX7_CERCA</name>
<evidence type="ECO:0000313" key="3">
    <source>
        <dbReference type="Proteomes" id="UP000606786"/>
    </source>
</evidence>
<proteinExistence type="predicted"/>
<accession>A0A811UWX7</accession>
<comment type="caution">
    <text evidence="2">The sequence shown here is derived from an EMBL/GenBank/DDBJ whole genome shotgun (WGS) entry which is preliminary data.</text>
</comment>
<protein>
    <submittedName>
        <fullName evidence="2">(Mediterranean fruit fly) hypothetical protein</fullName>
    </submittedName>
</protein>
<organism evidence="2 3">
    <name type="scientific">Ceratitis capitata</name>
    <name type="common">Mediterranean fruit fly</name>
    <name type="synonym">Tephritis capitata</name>
    <dbReference type="NCBI Taxonomy" id="7213"/>
    <lineage>
        <taxon>Eukaryota</taxon>
        <taxon>Metazoa</taxon>
        <taxon>Ecdysozoa</taxon>
        <taxon>Arthropoda</taxon>
        <taxon>Hexapoda</taxon>
        <taxon>Insecta</taxon>
        <taxon>Pterygota</taxon>
        <taxon>Neoptera</taxon>
        <taxon>Endopterygota</taxon>
        <taxon>Diptera</taxon>
        <taxon>Brachycera</taxon>
        <taxon>Muscomorpha</taxon>
        <taxon>Tephritoidea</taxon>
        <taxon>Tephritidae</taxon>
        <taxon>Ceratitis</taxon>
        <taxon>Ceratitis</taxon>
    </lineage>
</organism>
<evidence type="ECO:0000256" key="1">
    <source>
        <dbReference type="SAM" id="MobiDB-lite"/>
    </source>
</evidence>
<feature type="region of interest" description="Disordered" evidence="1">
    <location>
        <begin position="1"/>
        <end position="24"/>
    </location>
</feature>
<dbReference type="EMBL" id="CAJHJT010000034">
    <property type="protein sequence ID" value="CAD7002525.1"/>
    <property type="molecule type" value="Genomic_DNA"/>
</dbReference>
<keyword evidence="3" id="KW-1185">Reference proteome</keyword>
<dbReference type="AlphaFoldDB" id="A0A811UWX7"/>